<dbReference type="EMBL" id="WKED01000002">
    <property type="protein sequence ID" value="MCF5105697.1"/>
    <property type="molecule type" value="Genomic_DNA"/>
</dbReference>
<comment type="caution">
    <text evidence="1">The sequence shown here is derived from an EMBL/GenBank/DDBJ whole genome shotgun (WGS) entry which is preliminary data.</text>
</comment>
<gene>
    <name evidence="1" type="ORF">GIW56_02500</name>
</gene>
<organism evidence="1 2">
    <name type="scientific">Pseudomonas gessardii</name>
    <dbReference type="NCBI Taxonomy" id="78544"/>
    <lineage>
        <taxon>Bacteria</taxon>
        <taxon>Pseudomonadati</taxon>
        <taxon>Pseudomonadota</taxon>
        <taxon>Gammaproteobacteria</taxon>
        <taxon>Pseudomonadales</taxon>
        <taxon>Pseudomonadaceae</taxon>
        <taxon>Pseudomonas</taxon>
    </lineage>
</organism>
<dbReference type="RefSeq" id="WP_236362037.1">
    <property type="nucleotide sequence ID" value="NZ_WKED01000002.1"/>
</dbReference>
<evidence type="ECO:0000313" key="2">
    <source>
        <dbReference type="Proteomes" id="UP000814003"/>
    </source>
</evidence>
<proteinExistence type="predicted"/>
<evidence type="ECO:0000313" key="1">
    <source>
        <dbReference type="EMBL" id="MCF5105697.1"/>
    </source>
</evidence>
<accession>A0ABS9F375</accession>
<name>A0ABS9F375_9PSED</name>
<protein>
    <submittedName>
        <fullName evidence="1">Uncharacterized protein</fullName>
    </submittedName>
</protein>
<sequence length="72" mass="7835">MKNKIEDLRNHLFVTIESLLDTEKPMEIGRAKAIAEVAQVMINSAKVEVDMVKALGAGNGTGFLQIEQGPPK</sequence>
<reference evidence="1 2" key="1">
    <citation type="submission" date="2019-11" db="EMBL/GenBank/DDBJ databases">
        <title>Epiphytic Pseudomonas syringae from cherry orchards.</title>
        <authorList>
            <person name="Hulin M.T."/>
        </authorList>
    </citation>
    <scope>NUCLEOTIDE SEQUENCE [LARGE SCALE GENOMIC DNA]</scope>
    <source>
        <strain evidence="1 2">PA-6-5B</strain>
    </source>
</reference>
<keyword evidence="2" id="KW-1185">Reference proteome</keyword>
<dbReference type="Proteomes" id="UP000814003">
    <property type="component" value="Unassembled WGS sequence"/>
</dbReference>